<proteinExistence type="predicted"/>
<dbReference type="EMBL" id="FNID01000053">
    <property type="protein sequence ID" value="SDO08492.1"/>
    <property type="molecule type" value="Genomic_DNA"/>
</dbReference>
<dbReference type="RefSeq" id="WP_242871773.1">
    <property type="nucleotide sequence ID" value="NZ_FNID01000053.1"/>
</dbReference>
<dbReference type="Proteomes" id="UP000199182">
    <property type="component" value="Unassembled WGS sequence"/>
</dbReference>
<feature type="transmembrane region" description="Helical" evidence="1">
    <location>
        <begin position="100"/>
        <end position="121"/>
    </location>
</feature>
<sequence>MKTDSKRMSTRTLTLLGVLTALELIVCFTPLGSLPVGPIVATTSHIPVIIAAVTLGVGAGAYMGAVFGLSSFIVNSFITPMPTSFIFTPLNAVGPVSGNLWSLVICFVPRILLGVVAALLFQWISKFDKNRFLAYGIAALVASLVHTILVLGGVYVFFGQQYADTIGQAFSALLGMIMMVVLTNGIPEAILAVILTIGVGKALDRFQRTRN</sequence>
<dbReference type="Gene3D" id="1.10.1760.20">
    <property type="match status" value="1"/>
</dbReference>
<keyword evidence="3" id="KW-1185">Reference proteome</keyword>
<dbReference type="Pfam" id="PF12822">
    <property type="entry name" value="ECF_trnsprt"/>
    <property type="match status" value="1"/>
</dbReference>
<reference evidence="2 3" key="1">
    <citation type="submission" date="2016-10" db="EMBL/GenBank/DDBJ databases">
        <authorList>
            <person name="de Groot N.N."/>
        </authorList>
    </citation>
    <scope>NUCLEOTIDE SEQUENCE [LARGE SCALE GENOMIC DNA]</scope>
    <source>
        <strain evidence="2 3">CGMCC 1.5012</strain>
    </source>
</reference>
<evidence type="ECO:0000313" key="3">
    <source>
        <dbReference type="Proteomes" id="UP000199182"/>
    </source>
</evidence>
<accession>A0A1H0GNW2</accession>
<feature type="transmembrane region" description="Helical" evidence="1">
    <location>
        <begin position="44"/>
        <end position="65"/>
    </location>
</feature>
<organism evidence="2 3">
    <name type="scientific">Acetanaerobacterium elongatum</name>
    <dbReference type="NCBI Taxonomy" id="258515"/>
    <lineage>
        <taxon>Bacteria</taxon>
        <taxon>Bacillati</taxon>
        <taxon>Bacillota</taxon>
        <taxon>Clostridia</taxon>
        <taxon>Eubacteriales</taxon>
        <taxon>Oscillospiraceae</taxon>
        <taxon>Acetanaerobacterium</taxon>
    </lineage>
</organism>
<feature type="transmembrane region" description="Helical" evidence="1">
    <location>
        <begin position="133"/>
        <end position="158"/>
    </location>
</feature>
<dbReference type="AlphaFoldDB" id="A0A1H0GNW2"/>
<feature type="transmembrane region" description="Helical" evidence="1">
    <location>
        <begin position="72"/>
        <end position="94"/>
    </location>
</feature>
<keyword evidence="1" id="KW-0472">Membrane</keyword>
<dbReference type="STRING" id="258515.SAMN05192585_1533"/>
<feature type="transmembrane region" description="Helical" evidence="1">
    <location>
        <begin position="12"/>
        <end position="32"/>
    </location>
</feature>
<evidence type="ECO:0000313" key="2">
    <source>
        <dbReference type="EMBL" id="SDO08492.1"/>
    </source>
</evidence>
<dbReference type="GO" id="GO:0022857">
    <property type="term" value="F:transmembrane transporter activity"/>
    <property type="evidence" value="ECO:0007669"/>
    <property type="project" value="InterPro"/>
</dbReference>
<evidence type="ECO:0000256" key="1">
    <source>
        <dbReference type="SAM" id="Phobius"/>
    </source>
</evidence>
<name>A0A1H0GNW2_9FIRM</name>
<dbReference type="InterPro" id="IPR024529">
    <property type="entry name" value="ECF_trnsprt_substrate-spec"/>
</dbReference>
<protein>
    <submittedName>
        <fullName evidence="2">Uncharacterized membrane protein</fullName>
    </submittedName>
</protein>
<keyword evidence="1" id="KW-0812">Transmembrane</keyword>
<feature type="transmembrane region" description="Helical" evidence="1">
    <location>
        <begin position="170"/>
        <end position="200"/>
    </location>
</feature>
<gene>
    <name evidence="2" type="ORF">SAMN05192585_1533</name>
</gene>
<keyword evidence="1" id="KW-1133">Transmembrane helix</keyword>